<dbReference type="GeneID" id="59052757"/>
<dbReference type="EMBL" id="CCYD01001884">
    <property type="protein sequence ID" value="CEG46033.1"/>
    <property type="molecule type" value="Genomic_DNA"/>
</dbReference>
<organism evidence="1 2">
    <name type="scientific">Plasmopara halstedii</name>
    <name type="common">Downy mildew of sunflower</name>
    <dbReference type="NCBI Taxonomy" id="4781"/>
    <lineage>
        <taxon>Eukaryota</taxon>
        <taxon>Sar</taxon>
        <taxon>Stramenopiles</taxon>
        <taxon>Oomycota</taxon>
        <taxon>Peronosporomycetes</taxon>
        <taxon>Peronosporales</taxon>
        <taxon>Peronosporaceae</taxon>
        <taxon>Plasmopara</taxon>
    </lineage>
</organism>
<dbReference type="AlphaFoldDB" id="A0A0P1AV25"/>
<dbReference type="RefSeq" id="XP_036263360.1">
    <property type="nucleotide sequence ID" value="XM_036407101.1"/>
</dbReference>
<protein>
    <submittedName>
        <fullName evidence="1">Uncharacterized protein</fullName>
    </submittedName>
</protein>
<dbReference type="Proteomes" id="UP000054928">
    <property type="component" value="Unassembled WGS sequence"/>
</dbReference>
<proteinExistence type="predicted"/>
<sequence>MDEVVPVGDRPGPKFLYSKIIRYRRREQHLMLVFHTCVTQQLKAWLHCEWEPEPKLGWSVSEMKQSLMLEVRRRRPESWSSKLESWVFTTKILGG</sequence>
<evidence type="ECO:0000313" key="1">
    <source>
        <dbReference type="EMBL" id="CEG46033.1"/>
    </source>
</evidence>
<reference evidence="2" key="1">
    <citation type="submission" date="2014-09" db="EMBL/GenBank/DDBJ databases">
        <authorList>
            <person name="Sharma Rahul"/>
            <person name="Thines Marco"/>
        </authorList>
    </citation>
    <scope>NUCLEOTIDE SEQUENCE [LARGE SCALE GENOMIC DNA]</scope>
</reference>
<name>A0A0P1AV25_PLAHL</name>
<accession>A0A0P1AV25</accession>
<evidence type="ECO:0000313" key="2">
    <source>
        <dbReference type="Proteomes" id="UP000054928"/>
    </source>
</evidence>
<keyword evidence="2" id="KW-1185">Reference proteome</keyword>